<feature type="domain" description="Thioredoxin" evidence="6">
    <location>
        <begin position="229"/>
        <end position="370"/>
    </location>
</feature>
<dbReference type="OrthoDB" id="1069091at2"/>
<accession>A0A167G9D7</accession>
<dbReference type="GO" id="GO:0030313">
    <property type="term" value="C:cell envelope"/>
    <property type="evidence" value="ECO:0007669"/>
    <property type="project" value="UniProtKB-SubCell"/>
</dbReference>
<dbReference type="Gene3D" id="3.40.30.10">
    <property type="entry name" value="Glutaredoxin"/>
    <property type="match status" value="1"/>
</dbReference>
<organism evidence="7 8">
    <name type="scientific">Cochleicola gelatinilyticus</name>
    <dbReference type="NCBI Taxonomy" id="1763537"/>
    <lineage>
        <taxon>Bacteria</taxon>
        <taxon>Pseudomonadati</taxon>
        <taxon>Bacteroidota</taxon>
        <taxon>Flavobacteriia</taxon>
        <taxon>Flavobacteriales</taxon>
        <taxon>Flavobacteriaceae</taxon>
        <taxon>Cochleicola</taxon>
    </lineage>
</organism>
<keyword evidence="5" id="KW-0732">Signal</keyword>
<dbReference type="Proteomes" id="UP000077013">
    <property type="component" value="Unassembled WGS sequence"/>
</dbReference>
<evidence type="ECO:0000256" key="4">
    <source>
        <dbReference type="ARBA" id="ARBA00023284"/>
    </source>
</evidence>
<dbReference type="PROSITE" id="PS51257">
    <property type="entry name" value="PROKAR_LIPOPROTEIN"/>
    <property type="match status" value="1"/>
</dbReference>
<feature type="signal peptide" evidence="5">
    <location>
        <begin position="1"/>
        <end position="20"/>
    </location>
</feature>
<dbReference type="InterPro" id="IPR050553">
    <property type="entry name" value="Thioredoxin_ResA/DsbE_sf"/>
</dbReference>
<evidence type="ECO:0000256" key="1">
    <source>
        <dbReference type="ARBA" id="ARBA00004196"/>
    </source>
</evidence>
<protein>
    <recommendedName>
        <fullName evidence="6">Thioredoxin domain-containing protein</fullName>
    </recommendedName>
</protein>
<proteinExistence type="predicted"/>
<dbReference type="AlphaFoldDB" id="A0A167G9D7"/>
<name>A0A167G9D7_9FLAO</name>
<evidence type="ECO:0000313" key="7">
    <source>
        <dbReference type="EMBL" id="OAB77356.1"/>
    </source>
</evidence>
<keyword evidence="3" id="KW-1015">Disulfide bond</keyword>
<dbReference type="RefSeq" id="WP_068593175.1">
    <property type="nucleotide sequence ID" value="NZ_LRXL01000049.1"/>
</dbReference>
<dbReference type="Pfam" id="PF14289">
    <property type="entry name" value="DUF4369"/>
    <property type="match status" value="1"/>
</dbReference>
<evidence type="ECO:0000256" key="3">
    <source>
        <dbReference type="ARBA" id="ARBA00023157"/>
    </source>
</evidence>
<reference evidence="7 8" key="1">
    <citation type="submission" date="2016-02" db="EMBL/GenBank/DDBJ databases">
        <title>Ulvibacter sp. LPB0005, isolated from Thais luteostoma.</title>
        <authorList>
            <person name="Shin S.-K."/>
            <person name="Yi H."/>
        </authorList>
    </citation>
    <scope>NUCLEOTIDE SEQUENCE [LARGE SCALE GENOMIC DNA]</scope>
    <source>
        <strain evidence="7 8">LPB0005</strain>
    </source>
</reference>
<dbReference type="GO" id="GO:0017004">
    <property type="term" value="P:cytochrome complex assembly"/>
    <property type="evidence" value="ECO:0007669"/>
    <property type="project" value="UniProtKB-KW"/>
</dbReference>
<keyword evidence="8" id="KW-1185">Reference proteome</keyword>
<dbReference type="InterPro" id="IPR013766">
    <property type="entry name" value="Thioredoxin_domain"/>
</dbReference>
<keyword evidence="4" id="KW-0676">Redox-active center</keyword>
<dbReference type="CDD" id="cd02966">
    <property type="entry name" value="TlpA_like_family"/>
    <property type="match status" value="1"/>
</dbReference>
<dbReference type="STRING" id="1763537.ULVI_12705"/>
<dbReference type="GO" id="GO:0016209">
    <property type="term" value="F:antioxidant activity"/>
    <property type="evidence" value="ECO:0007669"/>
    <property type="project" value="InterPro"/>
</dbReference>
<dbReference type="EMBL" id="LRXL01000049">
    <property type="protein sequence ID" value="OAB77356.1"/>
    <property type="molecule type" value="Genomic_DNA"/>
</dbReference>
<dbReference type="PANTHER" id="PTHR42852">
    <property type="entry name" value="THIOL:DISULFIDE INTERCHANGE PROTEIN DSBE"/>
    <property type="match status" value="1"/>
</dbReference>
<evidence type="ECO:0000259" key="6">
    <source>
        <dbReference type="PROSITE" id="PS51352"/>
    </source>
</evidence>
<dbReference type="Pfam" id="PF00578">
    <property type="entry name" value="AhpC-TSA"/>
    <property type="match status" value="1"/>
</dbReference>
<feature type="chain" id="PRO_5007886769" description="Thioredoxin domain-containing protein" evidence="5">
    <location>
        <begin position="21"/>
        <end position="370"/>
    </location>
</feature>
<comment type="subcellular location">
    <subcellularLocation>
        <location evidence="1">Cell envelope</location>
    </subcellularLocation>
</comment>
<dbReference type="GO" id="GO:0016491">
    <property type="term" value="F:oxidoreductase activity"/>
    <property type="evidence" value="ECO:0007669"/>
    <property type="project" value="InterPro"/>
</dbReference>
<dbReference type="PROSITE" id="PS51352">
    <property type="entry name" value="THIOREDOXIN_2"/>
    <property type="match status" value="1"/>
</dbReference>
<dbReference type="PANTHER" id="PTHR42852:SF6">
    <property type="entry name" value="THIOL:DISULFIDE INTERCHANGE PROTEIN DSBE"/>
    <property type="match status" value="1"/>
</dbReference>
<evidence type="ECO:0000313" key="8">
    <source>
        <dbReference type="Proteomes" id="UP000077013"/>
    </source>
</evidence>
<comment type="caution">
    <text evidence="7">The sequence shown here is derived from an EMBL/GenBank/DDBJ whole genome shotgun (WGS) entry which is preliminary data.</text>
</comment>
<gene>
    <name evidence="7" type="ORF">ULVI_12705</name>
</gene>
<evidence type="ECO:0000256" key="2">
    <source>
        <dbReference type="ARBA" id="ARBA00022748"/>
    </source>
</evidence>
<dbReference type="InterPro" id="IPR036249">
    <property type="entry name" value="Thioredoxin-like_sf"/>
</dbReference>
<keyword evidence="2" id="KW-0201">Cytochrome c-type biogenesis</keyword>
<sequence>MKRLLLLLTAIALISCNSESDSFSLNGTAEGYEDGTNIMVFKVTDNKTEVIDTLSVTEGSFSGTYPKSETLAIHFLRPEGTQATVLYFPENVDMKATVYKDSVNASYVTGGMQNEGFRNFSQEALELNKKRQANVERFKNARSNQDNEQIAAIQQENLQLVNEDKAFKKKFLEENNNSLFSVMLLSEMLNRKEITPSEANEIVDNFTPRIAATPLASKVKEVLDGLALTDVGGMAPDFSAPTPNGETLALKDALGKYTIIDFWASWCKPCRIENPNVVRVYEKYHDKGLNIISVSLDRPGQKDKWLKAIEDDNMDWYHVSNLQFWQGPIARQYNIRSIPATFLLDETGKIIDKDLRGPALEAKIASLLGQ</sequence>
<dbReference type="InterPro" id="IPR000866">
    <property type="entry name" value="AhpC/TSA"/>
</dbReference>
<dbReference type="InterPro" id="IPR025380">
    <property type="entry name" value="DUF4369"/>
</dbReference>
<evidence type="ECO:0000256" key="5">
    <source>
        <dbReference type="SAM" id="SignalP"/>
    </source>
</evidence>
<dbReference type="SUPFAM" id="SSF52833">
    <property type="entry name" value="Thioredoxin-like"/>
    <property type="match status" value="1"/>
</dbReference>